<accession>G5CQB4</accession>
<evidence type="ECO:0000313" key="3">
    <source>
        <dbReference type="Proteomes" id="UP000202558"/>
    </source>
</evidence>
<reference evidence="1 3" key="1">
    <citation type="journal article" date="2011" name="Proc. Natl. Acad. Sci. U.S.A.">
        <title>Distant Mimivirus relative with a larger genome highlights the fundamental features of Megaviridae.</title>
        <authorList>
            <person name="Arslan D."/>
            <person name="Legendre M."/>
            <person name="Seltzer V."/>
            <person name="Abergel C."/>
            <person name="Claverie J.M."/>
        </authorList>
    </citation>
    <scope>NUCLEOTIDE SEQUENCE [LARGE SCALE GENOMIC DNA]</scope>
    <source>
        <strain evidence="1">Claverie Las Cruses</strain>
    </source>
</reference>
<sequence length="77" mass="9180">MKIDNEEFVPYDELAMALEKLYISNKKKELTITELKEQLLLEKDLKNLMWNDIVKIKKENLLLKKKLEGKTRKANKC</sequence>
<name>G5CQB4_9VIRU</name>
<gene>
    <name evidence="1" type="primary">mchi_2</name>
    <name evidence="2" type="synonym">mchi_1131</name>
</gene>
<dbReference type="KEGG" id="vg:11256975"/>
<evidence type="ECO:0000313" key="2">
    <source>
        <dbReference type="EMBL" id="WUG43907.1"/>
    </source>
</evidence>
<dbReference type="Proteomes" id="UP000202558">
    <property type="component" value="Segment"/>
</dbReference>
<keyword evidence="3" id="KW-1185">Reference proteome</keyword>
<organism evidence="1 3">
    <name type="scientific">Megavirus chiliensis</name>
    <dbReference type="NCBI Taxonomy" id="1094892"/>
    <lineage>
        <taxon>Viruses</taxon>
        <taxon>Varidnaviria</taxon>
        <taxon>Bamfordvirae</taxon>
        <taxon>Nucleocytoviricota</taxon>
        <taxon>Megaviricetes</taxon>
        <taxon>Imitervirales</taxon>
        <taxon>Mimiviridae</taxon>
        <taxon>Megamimivirinae</taxon>
        <taxon>Megavirus</taxon>
        <taxon>Megavirus chilense</taxon>
    </lineage>
</organism>
<dbReference type="EMBL" id="JN258408">
    <property type="protein sequence ID" value="WUG43907.1"/>
    <property type="molecule type" value="Genomic_DNA"/>
</dbReference>
<evidence type="ECO:0000313" key="1">
    <source>
        <dbReference type="EMBL" id="AEQ32947.2"/>
    </source>
</evidence>
<protein>
    <submittedName>
        <fullName evidence="1">Uncharacterized protein</fullName>
    </submittedName>
</protein>
<proteinExistence type="predicted"/>
<dbReference type="EMBL" id="JN258408">
    <property type="protein sequence ID" value="AEQ32947.2"/>
    <property type="molecule type" value="Genomic_DNA"/>
</dbReference>